<keyword evidence="1" id="KW-0732">Signal</keyword>
<dbReference type="EMBL" id="CAKJTJ010000054">
    <property type="protein sequence ID" value="CAG9623560.1"/>
    <property type="molecule type" value="Genomic_DNA"/>
</dbReference>
<organism evidence="2 3">
    <name type="scientific">Sutcliffiella rhizosphaerae</name>
    <dbReference type="NCBI Taxonomy" id="2880967"/>
    <lineage>
        <taxon>Bacteria</taxon>
        <taxon>Bacillati</taxon>
        <taxon>Bacillota</taxon>
        <taxon>Bacilli</taxon>
        <taxon>Bacillales</taxon>
        <taxon>Bacillaceae</taxon>
        <taxon>Sutcliffiella</taxon>
    </lineage>
</organism>
<sequence>MKKLILVLSVITLLAACSADASINFRYMFAGNSDNWEAEYIESGKKVFENINGKNTYSSESADEFILKYIGNEDELKSVKKVEYSYKTSAGGGSEIRNFDKAPNKSDLIFKSDGSSVNGANVSGNENIQVIVKWDGKEETFELKKGEN</sequence>
<name>A0ABN8AKY0_9BACI</name>
<feature type="chain" id="PRO_5045905678" description="Lipoprotein" evidence="1">
    <location>
        <begin position="22"/>
        <end position="148"/>
    </location>
</feature>
<evidence type="ECO:0008006" key="4">
    <source>
        <dbReference type="Google" id="ProtNLM"/>
    </source>
</evidence>
<dbReference type="PROSITE" id="PS51257">
    <property type="entry name" value="PROKAR_LIPOPROTEIN"/>
    <property type="match status" value="1"/>
</dbReference>
<keyword evidence="3" id="KW-1185">Reference proteome</keyword>
<accession>A0ABN8AKY0</accession>
<gene>
    <name evidence="2" type="ORF">BACCIP111883_04378</name>
</gene>
<evidence type="ECO:0000313" key="2">
    <source>
        <dbReference type="EMBL" id="CAG9623560.1"/>
    </source>
</evidence>
<reference evidence="2 3" key="1">
    <citation type="submission" date="2021-10" db="EMBL/GenBank/DDBJ databases">
        <authorList>
            <person name="Criscuolo A."/>
        </authorList>
    </citation>
    <scope>NUCLEOTIDE SEQUENCE [LARGE SCALE GENOMIC DNA]</scope>
    <source>
        <strain evidence="3">CIP 111883</strain>
    </source>
</reference>
<comment type="caution">
    <text evidence="2">The sequence shown here is derived from an EMBL/GenBank/DDBJ whole genome shotgun (WGS) entry which is preliminary data.</text>
</comment>
<evidence type="ECO:0000313" key="3">
    <source>
        <dbReference type="Proteomes" id="UP000789833"/>
    </source>
</evidence>
<dbReference type="Proteomes" id="UP000789833">
    <property type="component" value="Unassembled WGS sequence"/>
</dbReference>
<dbReference type="RefSeq" id="WP_230505117.1">
    <property type="nucleotide sequence ID" value="NZ_CAKJTJ010000054.1"/>
</dbReference>
<feature type="signal peptide" evidence="1">
    <location>
        <begin position="1"/>
        <end position="21"/>
    </location>
</feature>
<proteinExistence type="predicted"/>
<evidence type="ECO:0000256" key="1">
    <source>
        <dbReference type="SAM" id="SignalP"/>
    </source>
</evidence>
<protein>
    <recommendedName>
        <fullName evidence="4">Lipoprotein</fullName>
    </recommendedName>
</protein>